<name>A0A814V9H3_9BILA</name>
<dbReference type="Proteomes" id="UP000663870">
    <property type="component" value="Unassembled WGS sequence"/>
</dbReference>
<proteinExistence type="predicted"/>
<evidence type="ECO:0000256" key="1">
    <source>
        <dbReference type="SAM" id="MobiDB-lite"/>
    </source>
</evidence>
<gene>
    <name evidence="3" type="ORF">JXQ802_LOCUS23562</name>
</gene>
<keyword evidence="2" id="KW-1133">Transmembrane helix</keyword>
<keyword evidence="2" id="KW-0812">Transmembrane</keyword>
<protein>
    <submittedName>
        <fullName evidence="3">Uncharacterized protein</fullName>
    </submittedName>
</protein>
<organism evidence="3 4">
    <name type="scientific">Rotaria sordida</name>
    <dbReference type="NCBI Taxonomy" id="392033"/>
    <lineage>
        <taxon>Eukaryota</taxon>
        <taxon>Metazoa</taxon>
        <taxon>Spiralia</taxon>
        <taxon>Gnathifera</taxon>
        <taxon>Rotifera</taxon>
        <taxon>Eurotatoria</taxon>
        <taxon>Bdelloidea</taxon>
        <taxon>Philodinida</taxon>
        <taxon>Philodinidae</taxon>
        <taxon>Rotaria</taxon>
    </lineage>
</organism>
<evidence type="ECO:0000313" key="3">
    <source>
        <dbReference type="EMBL" id="CAF1185002.1"/>
    </source>
</evidence>
<dbReference type="AlphaFoldDB" id="A0A814V9H3"/>
<evidence type="ECO:0000313" key="4">
    <source>
        <dbReference type="Proteomes" id="UP000663870"/>
    </source>
</evidence>
<keyword evidence="4" id="KW-1185">Reference proteome</keyword>
<feature type="region of interest" description="Disordered" evidence="1">
    <location>
        <begin position="99"/>
        <end position="134"/>
    </location>
</feature>
<sequence length="134" mass="15485">MLIVNKLNYERIFLFILFKSIFSLPIRNIDNHIPLKFKVETSTNKSFVCPWYCYPAIIFIILICLIILTICLSACDYHSSKKQQESNVIKQKTISLENKDDDDKKTVDSMSQKVLKKSQDDDAISLTSTNSEKN</sequence>
<feature type="transmembrane region" description="Helical" evidence="2">
    <location>
        <begin position="12"/>
        <end position="29"/>
    </location>
</feature>
<feature type="compositionally biased region" description="Polar residues" evidence="1">
    <location>
        <begin position="125"/>
        <end position="134"/>
    </location>
</feature>
<evidence type="ECO:0000256" key="2">
    <source>
        <dbReference type="SAM" id="Phobius"/>
    </source>
</evidence>
<accession>A0A814V9H3</accession>
<dbReference type="EMBL" id="CAJNOL010000744">
    <property type="protein sequence ID" value="CAF1185002.1"/>
    <property type="molecule type" value="Genomic_DNA"/>
</dbReference>
<reference evidence="3" key="1">
    <citation type="submission" date="2021-02" db="EMBL/GenBank/DDBJ databases">
        <authorList>
            <person name="Nowell W R."/>
        </authorList>
    </citation>
    <scope>NUCLEOTIDE SEQUENCE</scope>
</reference>
<comment type="caution">
    <text evidence="3">The sequence shown here is derived from an EMBL/GenBank/DDBJ whole genome shotgun (WGS) entry which is preliminary data.</text>
</comment>
<feature type="transmembrane region" description="Helical" evidence="2">
    <location>
        <begin position="49"/>
        <end position="75"/>
    </location>
</feature>
<keyword evidence="2" id="KW-0472">Membrane</keyword>